<evidence type="ECO:0000313" key="2">
    <source>
        <dbReference type="EMBL" id="CAL1387008.1"/>
    </source>
</evidence>
<dbReference type="EMBL" id="OZ034818">
    <property type="protein sequence ID" value="CAL1387008.1"/>
    <property type="molecule type" value="Genomic_DNA"/>
</dbReference>
<gene>
    <name evidence="2" type="ORF">LTRI10_LOCUS28020</name>
</gene>
<evidence type="ECO:0000259" key="1">
    <source>
        <dbReference type="Pfam" id="PF25019"/>
    </source>
</evidence>
<protein>
    <recommendedName>
        <fullName evidence="1">R13L1/DRL21-like LRR repeat region domain-containing protein</fullName>
    </recommendedName>
</protein>
<feature type="domain" description="R13L1/DRL21-like LRR repeat region" evidence="1">
    <location>
        <begin position="57"/>
        <end position="126"/>
    </location>
</feature>
<dbReference type="Proteomes" id="UP001497516">
    <property type="component" value="Chromosome 5"/>
</dbReference>
<accession>A0AAV2EN39</accession>
<organism evidence="2 3">
    <name type="scientific">Linum trigynum</name>
    <dbReference type="NCBI Taxonomy" id="586398"/>
    <lineage>
        <taxon>Eukaryota</taxon>
        <taxon>Viridiplantae</taxon>
        <taxon>Streptophyta</taxon>
        <taxon>Embryophyta</taxon>
        <taxon>Tracheophyta</taxon>
        <taxon>Spermatophyta</taxon>
        <taxon>Magnoliopsida</taxon>
        <taxon>eudicotyledons</taxon>
        <taxon>Gunneridae</taxon>
        <taxon>Pentapetalae</taxon>
        <taxon>rosids</taxon>
        <taxon>fabids</taxon>
        <taxon>Malpighiales</taxon>
        <taxon>Linaceae</taxon>
        <taxon>Linum</taxon>
    </lineage>
</organism>
<dbReference type="SUPFAM" id="SSF52058">
    <property type="entry name" value="L domain-like"/>
    <property type="match status" value="1"/>
</dbReference>
<evidence type="ECO:0000313" key="3">
    <source>
        <dbReference type="Proteomes" id="UP001497516"/>
    </source>
</evidence>
<proteinExistence type="predicted"/>
<dbReference type="AlphaFoldDB" id="A0AAV2EN39"/>
<name>A0AAV2EN39_9ROSI</name>
<dbReference type="InterPro" id="IPR056789">
    <property type="entry name" value="LRR_R13L1-DRL21"/>
</dbReference>
<sequence>MGQLVNLRNFYNYMTQAYLPRGVKLKRLSMFTVGDDGQEGMSSLDDLTNYRVVDDPMVSRDEEMLCYLKPYQELNGLRVNGYYGTITPVWFDLLGSLKSIILSDSPLWVELPLFSRLKDLELLEFRGKNGGKSSRYDFFECDSGNRWSS</sequence>
<reference evidence="2 3" key="1">
    <citation type="submission" date="2024-04" db="EMBL/GenBank/DDBJ databases">
        <authorList>
            <person name="Fracassetti M."/>
        </authorList>
    </citation>
    <scope>NUCLEOTIDE SEQUENCE [LARGE SCALE GENOMIC DNA]</scope>
</reference>
<dbReference type="Pfam" id="PF25019">
    <property type="entry name" value="LRR_R13L1-DRL21"/>
    <property type="match status" value="1"/>
</dbReference>
<keyword evidence="3" id="KW-1185">Reference proteome</keyword>